<protein>
    <submittedName>
        <fullName evidence="2">DUF1772 domain-containing protein</fullName>
    </submittedName>
</protein>
<keyword evidence="1" id="KW-0812">Transmembrane</keyword>
<reference evidence="2 3" key="1">
    <citation type="journal article" date="2020" name="ISME J.">
        <title>Comparative genomics reveals insights into cyanobacterial evolution and habitat adaptation.</title>
        <authorList>
            <person name="Chen M.Y."/>
            <person name="Teng W.K."/>
            <person name="Zhao L."/>
            <person name="Hu C.X."/>
            <person name="Zhou Y.K."/>
            <person name="Han B.P."/>
            <person name="Song L.R."/>
            <person name="Shu W.S."/>
        </authorList>
    </citation>
    <scope>NUCLEOTIDE SEQUENCE [LARGE SCALE GENOMIC DNA]</scope>
    <source>
        <strain evidence="2 3">FACHB-288</strain>
    </source>
</reference>
<comment type="caution">
    <text evidence="2">The sequence shown here is derived from an EMBL/GenBank/DDBJ whole genome shotgun (WGS) entry which is preliminary data.</text>
</comment>
<evidence type="ECO:0000256" key="1">
    <source>
        <dbReference type="SAM" id="Phobius"/>
    </source>
</evidence>
<dbReference type="EMBL" id="JACJQH010000077">
    <property type="protein sequence ID" value="MBD2200140.1"/>
    <property type="molecule type" value="Genomic_DNA"/>
</dbReference>
<dbReference type="RefSeq" id="WP_190550650.1">
    <property type="nucleotide sequence ID" value="NZ_CAWPNO010000114.1"/>
</dbReference>
<keyword evidence="3" id="KW-1185">Reference proteome</keyword>
<sequence length="162" mass="18091">MFLIIWRFLTIILVALFTGLEFAHALELPAKMQYDGALYVTIQNSLYRYFGAPGPGAFITVGAVLWAIALTVLVRKRQAAFWWTLAGTVCLFIAFPLIYFLRIEPVNTVIEQANAGSLPSNWQQLRNQWEYAHTTNFGLSLAGLSTIVISVLNDSPGHKNLT</sequence>
<feature type="transmembrane region" description="Helical" evidence="1">
    <location>
        <begin position="49"/>
        <end position="73"/>
    </location>
</feature>
<evidence type="ECO:0000313" key="2">
    <source>
        <dbReference type="EMBL" id="MBD2200140.1"/>
    </source>
</evidence>
<accession>A0ABR8ALL1</accession>
<evidence type="ECO:0000313" key="3">
    <source>
        <dbReference type="Proteomes" id="UP000658514"/>
    </source>
</evidence>
<proteinExistence type="predicted"/>
<feature type="transmembrane region" description="Helical" evidence="1">
    <location>
        <begin position="80"/>
        <end position="101"/>
    </location>
</feature>
<keyword evidence="1" id="KW-1133">Transmembrane helix</keyword>
<gene>
    <name evidence="2" type="ORF">H6G24_32530</name>
</gene>
<name>A0ABR8ALL1_9CYAN</name>
<organism evidence="2 3">
    <name type="scientific">Calothrix parietina FACHB-288</name>
    <dbReference type="NCBI Taxonomy" id="2692896"/>
    <lineage>
        <taxon>Bacteria</taxon>
        <taxon>Bacillati</taxon>
        <taxon>Cyanobacteriota</taxon>
        <taxon>Cyanophyceae</taxon>
        <taxon>Nostocales</taxon>
        <taxon>Calotrichaceae</taxon>
        <taxon>Calothrix</taxon>
    </lineage>
</organism>
<keyword evidence="1" id="KW-0472">Membrane</keyword>
<dbReference type="Proteomes" id="UP000658514">
    <property type="component" value="Unassembled WGS sequence"/>
</dbReference>